<evidence type="ECO:0000256" key="7">
    <source>
        <dbReference type="ARBA" id="ARBA00048482"/>
    </source>
</evidence>
<dbReference type="SMART" id="SM00506">
    <property type="entry name" value="A1pp"/>
    <property type="match status" value="1"/>
</dbReference>
<dbReference type="InterPro" id="IPR002589">
    <property type="entry name" value="Macro_dom"/>
</dbReference>
<dbReference type="Gene3D" id="3.40.220.10">
    <property type="entry name" value="Leucine Aminopeptidase, subunit E, domain 1"/>
    <property type="match status" value="1"/>
</dbReference>
<gene>
    <name evidence="10" type="ORF">F2P58_23680</name>
</gene>
<evidence type="ECO:0000256" key="4">
    <source>
        <dbReference type="ARBA" id="ARBA00022801"/>
    </source>
</evidence>
<evidence type="ECO:0000256" key="5">
    <source>
        <dbReference type="ARBA" id="ARBA00022833"/>
    </source>
</evidence>
<comment type="catalytic activity">
    <reaction evidence="7">
        <text>4-O-(ADP-D-ribosyl)-L-aspartyl-[protein] + H2O = L-aspartyl-[protein] + ADP-D-ribose + H(+)</text>
        <dbReference type="Rhea" id="RHEA:54428"/>
        <dbReference type="Rhea" id="RHEA-COMP:9867"/>
        <dbReference type="Rhea" id="RHEA-COMP:13832"/>
        <dbReference type="ChEBI" id="CHEBI:15377"/>
        <dbReference type="ChEBI" id="CHEBI:15378"/>
        <dbReference type="ChEBI" id="CHEBI:29961"/>
        <dbReference type="ChEBI" id="CHEBI:57967"/>
        <dbReference type="ChEBI" id="CHEBI:138102"/>
    </reaction>
    <physiologicalReaction direction="left-to-right" evidence="7">
        <dbReference type="Rhea" id="RHEA:54429"/>
    </physiologicalReaction>
</comment>
<dbReference type="PANTHER" id="PTHR11106:SF121">
    <property type="entry name" value="ADP-RIBOSE 1''-PHOSPHATE PHOSPHATASE"/>
    <property type="match status" value="1"/>
</dbReference>
<comment type="caution">
    <text evidence="10">The sequence shown here is derived from an EMBL/GenBank/DDBJ whole genome shotgun (WGS) entry which is preliminary data.</text>
</comment>
<reference evidence="10 11" key="1">
    <citation type="submission" date="2019-09" db="EMBL/GenBank/DDBJ databases">
        <title>Whole genome sequence of Vibrio fortis.</title>
        <authorList>
            <person name="Das S.K."/>
        </authorList>
    </citation>
    <scope>NUCLEOTIDE SEQUENCE [LARGE SCALE GENOMIC DNA]</scope>
    <source>
        <strain evidence="10 11">AN60</strain>
    </source>
</reference>
<dbReference type="NCBIfam" id="NF003163">
    <property type="entry name" value="PRK04143.1"/>
    <property type="match status" value="1"/>
</dbReference>
<evidence type="ECO:0000313" key="11">
    <source>
        <dbReference type="Proteomes" id="UP000326789"/>
    </source>
</evidence>
<dbReference type="CDD" id="cd02908">
    <property type="entry name" value="Macro_OAADPr_deacetylase"/>
    <property type="match status" value="1"/>
</dbReference>
<dbReference type="RefSeq" id="WP_150873212.1">
    <property type="nucleotide sequence ID" value="NZ_VWSE01000010.1"/>
</dbReference>
<dbReference type="InterPro" id="IPR043472">
    <property type="entry name" value="Macro_dom-like"/>
</dbReference>
<keyword evidence="5" id="KW-0862">Zinc</keyword>
<dbReference type="PROSITE" id="PS51154">
    <property type="entry name" value="MACRO"/>
    <property type="match status" value="1"/>
</dbReference>
<dbReference type="Proteomes" id="UP000326789">
    <property type="component" value="Unassembled WGS sequence"/>
</dbReference>
<dbReference type="Pfam" id="PF01661">
    <property type="entry name" value="Macro"/>
    <property type="match status" value="1"/>
</dbReference>
<comment type="similarity">
    <text evidence="8">Belongs to the MacroD-type family. Zn-Macro subfamily.</text>
</comment>
<keyword evidence="3" id="KW-0479">Metal-binding</keyword>
<keyword evidence="6" id="KW-0326">Glycosidase</keyword>
<evidence type="ECO:0000256" key="3">
    <source>
        <dbReference type="ARBA" id="ARBA00022723"/>
    </source>
</evidence>
<dbReference type="EMBL" id="VWSE01000010">
    <property type="protein sequence ID" value="KAB0285513.1"/>
    <property type="molecule type" value="Genomic_DNA"/>
</dbReference>
<feature type="domain" description="Macro" evidence="9">
    <location>
        <begin position="49"/>
        <end position="241"/>
    </location>
</feature>
<dbReference type="AlphaFoldDB" id="A0A5N3QTP5"/>
<accession>A0A5N3QTP5</accession>
<comment type="cofactor">
    <cofactor evidence="1">
        <name>Zn(2+)</name>
        <dbReference type="ChEBI" id="CHEBI:29105"/>
    </cofactor>
</comment>
<evidence type="ECO:0000256" key="8">
    <source>
        <dbReference type="ARBA" id="ARBA00093459"/>
    </source>
</evidence>
<organism evidence="10 11">
    <name type="scientific">Vibrio fortis</name>
    <dbReference type="NCBI Taxonomy" id="212667"/>
    <lineage>
        <taxon>Bacteria</taxon>
        <taxon>Pseudomonadati</taxon>
        <taxon>Pseudomonadota</taxon>
        <taxon>Gammaproteobacteria</taxon>
        <taxon>Vibrionales</taxon>
        <taxon>Vibrionaceae</taxon>
        <taxon>Vibrio</taxon>
    </lineage>
</organism>
<proteinExistence type="inferred from homology"/>
<dbReference type="GO" id="GO:0016798">
    <property type="term" value="F:hydrolase activity, acting on glycosyl bonds"/>
    <property type="evidence" value="ECO:0007669"/>
    <property type="project" value="UniProtKB-KW"/>
</dbReference>
<name>A0A5N3QTP5_9VIBR</name>
<protein>
    <recommendedName>
        <fullName evidence="2">Protein-ADP-ribose hydrolase</fullName>
    </recommendedName>
</protein>
<dbReference type="GO" id="GO:0046872">
    <property type="term" value="F:metal ion binding"/>
    <property type="evidence" value="ECO:0007669"/>
    <property type="project" value="UniProtKB-KW"/>
</dbReference>
<evidence type="ECO:0000256" key="2">
    <source>
        <dbReference type="ARBA" id="ARBA00018852"/>
    </source>
</evidence>
<evidence type="ECO:0000259" key="9">
    <source>
        <dbReference type="PROSITE" id="PS51154"/>
    </source>
</evidence>
<dbReference type="SUPFAM" id="SSF52949">
    <property type="entry name" value="Macro domain-like"/>
    <property type="match status" value="1"/>
</dbReference>
<evidence type="ECO:0000313" key="10">
    <source>
        <dbReference type="EMBL" id="KAB0285513.1"/>
    </source>
</evidence>
<evidence type="ECO:0000256" key="1">
    <source>
        <dbReference type="ARBA" id="ARBA00001947"/>
    </source>
</evidence>
<keyword evidence="4 10" id="KW-0378">Hydrolase</keyword>
<evidence type="ECO:0000256" key="6">
    <source>
        <dbReference type="ARBA" id="ARBA00023295"/>
    </source>
</evidence>
<sequence>MVSVDQKEEWVKATLTLRPAGYHNESLFRAIDHWCIQTNSAKPSVNVSDLPVNKHHSCGTKLITWQGDITTLQADAIVNAANSQMQGCFQPFHACIDNAIHTAAGPRLREDCHTIIQLQGEDEITGTAKLTRGYNLPSRYVLHTVGPIIHRGAPLTNGDRQALADCYNSCLDLTLEHGEIESVAFCAISTGVFGFPKEEAAEIAINTVNAWLSRHNHKIKHIVFNTFDEQTTELYQKGLAL</sequence>
<dbReference type="PANTHER" id="PTHR11106">
    <property type="entry name" value="GANGLIOSIDE INDUCED DIFFERENTIATION ASSOCIATED PROTEIN 2-RELATED"/>
    <property type="match status" value="1"/>
</dbReference>